<dbReference type="InterPro" id="IPR047795">
    <property type="entry name" value="Put_SteA-like"/>
</dbReference>
<accession>A0ABW1ISF4</accession>
<keyword evidence="4" id="KW-0067">ATP-binding</keyword>
<sequence length="374" mass="41452">MGWTKEISGVASVGKSTKQLLRTIKPKQIAVIRHENIDEMAANGLIEAKVKAVINASLTMNGRYPACGADILLKADIPIFEIAEVDFEHFHHGDPIKISELAIVTPAGEVAYRRFTRERWKRMNALAQQNLGSELSDFIDNTLTYAQKEKDFVIDDLQLPYIKTSMLGRHVVVVVRGSGYKKDLIALNDYIQDYRPVLIGVDGGADALLENGFQPDLIVGDMDSVSDQALKCGAELLVHAYADGEAPGLHRIHKLGLEAATIPAKGTSEDIAMLLAFQKKAELIVTLGAHTHMIDFLEKGRKGMASTLLVRMKIGNKLVDAKGVSKLYHRPVKMRNLWYLPVAALFPLAMLGYIHPGFRHFLDMIRIYIKLSLS</sequence>
<dbReference type="Pfam" id="PF04263">
    <property type="entry name" value="TPK_catalytic"/>
    <property type="match status" value="1"/>
</dbReference>
<feature type="domain" description="SteA-like C-terminal" evidence="7">
    <location>
        <begin position="322"/>
        <end position="370"/>
    </location>
</feature>
<dbReference type="SUPFAM" id="SSF63999">
    <property type="entry name" value="Thiamin pyrophosphokinase, catalytic domain"/>
    <property type="match status" value="1"/>
</dbReference>
<comment type="caution">
    <text evidence="8">The sequence shown here is derived from an EMBL/GenBank/DDBJ whole genome shotgun (WGS) entry which is preliminary data.</text>
</comment>
<evidence type="ECO:0000256" key="4">
    <source>
        <dbReference type="ARBA" id="ARBA00022840"/>
    </source>
</evidence>
<dbReference type="InterPro" id="IPR036759">
    <property type="entry name" value="TPK_catalytic_sf"/>
</dbReference>
<protein>
    <submittedName>
        <fullName evidence="8">Cytokinetic ring protein SteA</fullName>
    </submittedName>
</protein>
<reference evidence="9" key="1">
    <citation type="journal article" date="2019" name="Int. J. Syst. Evol. Microbiol.">
        <title>The Global Catalogue of Microorganisms (GCM) 10K type strain sequencing project: providing services to taxonomists for standard genome sequencing and annotation.</title>
        <authorList>
            <consortium name="The Broad Institute Genomics Platform"/>
            <consortium name="The Broad Institute Genome Sequencing Center for Infectious Disease"/>
            <person name="Wu L."/>
            <person name="Ma J."/>
        </authorList>
    </citation>
    <scope>NUCLEOTIDE SEQUENCE [LARGE SCALE GENOMIC DNA]</scope>
    <source>
        <strain evidence="9">CCM 8749</strain>
    </source>
</reference>
<feature type="transmembrane region" description="Helical" evidence="5">
    <location>
        <begin position="336"/>
        <end position="354"/>
    </location>
</feature>
<name>A0ABW1ISF4_9BACL</name>
<keyword evidence="9" id="KW-1185">Reference proteome</keyword>
<keyword evidence="5" id="KW-1133">Transmembrane helix</keyword>
<keyword evidence="1" id="KW-0808">Transferase</keyword>
<dbReference type="EMBL" id="JBHSQV010000175">
    <property type="protein sequence ID" value="MFC5988027.1"/>
    <property type="molecule type" value="Genomic_DNA"/>
</dbReference>
<keyword evidence="5" id="KW-0812">Transmembrane</keyword>
<keyword evidence="3" id="KW-0418">Kinase</keyword>
<feature type="domain" description="Thiamin pyrophosphokinase catalytic" evidence="6">
    <location>
        <begin position="196"/>
        <end position="231"/>
    </location>
</feature>
<evidence type="ECO:0000259" key="6">
    <source>
        <dbReference type="Pfam" id="PF04263"/>
    </source>
</evidence>
<keyword evidence="5" id="KW-0472">Membrane</keyword>
<dbReference type="RefSeq" id="WP_379895468.1">
    <property type="nucleotide sequence ID" value="NZ_CBCSCT010000024.1"/>
</dbReference>
<dbReference type="Gene3D" id="3.40.50.10240">
    <property type="entry name" value="Thiamin pyrophosphokinase, catalytic domain"/>
    <property type="match status" value="1"/>
</dbReference>
<keyword evidence="2" id="KW-0547">Nucleotide-binding</keyword>
<evidence type="ECO:0000256" key="5">
    <source>
        <dbReference type="SAM" id="Phobius"/>
    </source>
</evidence>
<dbReference type="NCBIfam" id="NF040608">
    <property type="entry name" value="division_SteA"/>
    <property type="match status" value="1"/>
</dbReference>
<dbReference type="Proteomes" id="UP001596250">
    <property type="component" value="Unassembled WGS sequence"/>
</dbReference>
<organism evidence="8 9">
    <name type="scientific">Marinicrinis lubricantis</name>
    <dbReference type="NCBI Taxonomy" id="2086470"/>
    <lineage>
        <taxon>Bacteria</taxon>
        <taxon>Bacillati</taxon>
        <taxon>Bacillota</taxon>
        <taxon>Bacilli</taxon>
        <taxon>Bacillales</taxon>
        <taxon>Paenibacillaceae</taxon>
    </lineage>
</organism>
<evidence type="ECO:0000313" key="8">
    <source>
        <dbReference type="EMBL" id="MFC5988027.1"/>
    </source>
</evidence>
<evidence type="ECO:0000259" key="7">
    <source>
        <dbReference type="Pfam" id="PF12555"/>
    </source>
</evidence>
<evidence type="ECO:0000256" key="1">
    <source>
        <dbReference type="ARBA" id="ARBA00022679"/>
    </source>
</evidence>
<dbReference type="InterPro" id="IPR007371">
    <property type="entry name" value="TPK_catalytic"/>
</dbReference>
<proteinExistence type="predicted"/>
<evidence type="ECO:0000313" key="9">
    <source>
        <dbReference type="Proteomes" id="UP001596250"/>
    </source>
</evidence>
<evidence type="ECO:0000256" key="3">
    <source>
        <dbReference type="ARBA" id="ARBA00022777"/>
    </source>
</evidence>
<dbReference type="InterPro" id="IPR022215">
    <property type="entry name" value="SteA-like_C"/>
</dbReference>
<dbReference type="Pfam" id="PF12555">
    <property type="entry name" value="SteA-like_C"/>
    <property type="match status" value="1"/>
</dbReference>
<evidence type="ECO:0000256" key="2">
    <source>
        <dbReference type="ARBA" id="ARBA00022741"/>
    </source>
</evidence>
<gene>
    <name evidence="8" type="primary">steA</name>
    <name evidence="8" type="ORF">ACFPXP_16615</name>
</gene>